<dbReference type="Proteomes" id="UP000319383">
    <property type="component" value="Chromosome"/>
</dbReference>
<dbReference type="InterPro" id="IPR011990">
    <property type="entry name" value="TPR-like_helical_dom_sf"/>
</dbReference>
<evidence type="ECO:0000313" key="4">
    <source>
        <dbReference type="EMBL" id="QDU43520.1"/>
    </source>
</evidence>
<organism evidence="4 5">
    <name type="scientific">Symmachiella dynata</name>
    <dbReference type="NCBI Taxonomy" id="2527995"/>
    <lineage>
        <taxon>Bacteria</taxon>
        <taxon>Pseudomonadati</taxon>
        <taxon>Planctomycetota</taxon>
        <taxon>Planctomycetia</taxon>
        <taxon>Planctomycetales</taxon>
        <taxon>Planctomycetaceae</taxon>
        <taxon>Symmachiella</taxon>
    </lineage>
</organism>
<dbReference type="SUPFAM" id="SSF48452">
    <property type="entry name" value="TPR-like"/>
    <property type="match status" value="1"/>
</dbReference>
<dbReference type="PANTHER" id="PTHR44858:SF1">
    <property type="entry name" value="UDP-N-ACETYLGLUCOSAMINE--PEPTIDE N-ACETYLGLUCOSAMINYLTRANSFERASE SPINDLY-RELATED"/>
    <property type="match status" value="1"/>
</dbReference>
<name>A0A517ZM18_9PLAN</name>
<dbReference type="RefSeq" id="WP_145375640.1">
    <property type="nucleotide sequence ID" value="NZ_CP036276.1"/>
</dbReference>
<dbReference type="InterPro" id="IPR019734">
    <property type="entry name" value="TPR_rpt"/>
</dbReference>
<feature type="repeat" description="TPR" evidence="3">
    <location>
        <begin position="142"/>
        <end position="175"/>
    </location>
</feature>
<accession>A0A517ZM18</accession>
<dbReference type="Gene3D" id="1.25.40.10">
    <property type="entry name" value="Tetratricopeptide repeat domain"/>
    <property type="match status" value="2"/>
</dbReference>
<sequence>MTQTSEFQVLCKEARQCWRDGEYQCAVELFEQALEIEEVSETHQHAGMAAYMAGDTENAVKHLIRATHLAPSNSQARINLGAVYNRRKEYKLAIDALRKGLAMDMHCAEGYFNLGMAHRHQNEPKMAIPALREAIRLDPEMADAHVQLAEVYSGQGNYKQAIELAEQALKIKPGFEAAQQILDKAEQGRDTAKASSKNLDWIAGVSPTKLDQGFRELTDEQQVADHRHLVVLAHSIHQIANDVLLQMRRELDPATRQVYRIVSRPEKNPGTLTEAYAAFKRATKSYKILRDRLGVKMQELRDYEESMKENNGE</sequence>
<dbReference type="GO" id="GO:0009279">
    <property type="term" value="C:cell outer membrane"/>
    <property type="evidence" value="ECO:0007669"/>
    <property type="project" value="TreeGrafter"/>
</dbReference>
<dbReference type="EMBL" id="CP036276">
    <property type="protein sequence ID" value="QDU43520.1"/>
    <property type="molecule type" value="Genomic_DNA"/>
</dbReference>
<dbReference type="AlphaFoldDB" id="A0A517ZM18"/>
<feature type="repeat" description="TPR" evidence="3">
    <location>
        <begin position="108"/>
        <end position="141"/>
    </location>
</feature>
<gene>
    <name evidence="4" type="primary">yrrB_2</name>
    <name evidence="4" type="ORF">Mal52_19960</name>
</gene>
<keyword evidence="1" id="KW-0677">Repeat</keyword>
<dbReference type="PROSITE" id="PS50293">
    <property type="entry name" value="TPR_REGION"/>
    <property type="match status" value="1"/>
</dbReference>
<feature type="repeat" description="TPR" evidence="3">
    <location>
        <begin position="40"/>
        <end position="73"/>
    </location>
</feature>
<evidence type="ECO:0000256" key="2">
    <source>
        <dbReference type="ARBA" id="ARBA00022803"/>
    </source>
</evidence>
<evidence type="ECO:0000313" key="5">
    <source>
        <dbReference type="Proteomes" id="UP000319383"/>
    </source>
</evidence>
<dbReference type="PANTHER" id="PTHR44858">
    <property type="entry name" value="TETRATRICOPEPTIDE REPEAT PROTEIN 6"/>
    <property type="match status" value="1"/>
</dbReference>
<proteinExistence type="predicted"/>
<keyword evidence="2 3" id="KW-0802">TPR repeat</keyword>
<dbReference type="Pfam" id="PF14559">
    <property type="entry name" value="TPR_19"/>
    <property type="match status" value="1"/>
</dbReference>
<dbReference type="PROSITE" id="PS50005">
    <property type="entry name" value="TPR"/>
    <property type="match status" value="4"/>
</dbReference>
<evidence type="ECO:0000256" key="3">
    <source>
        <dbReference type="PROSITE-ProRule" id="PRU00339"/>
    </source>
</evidence>
<dbReference type="KEGG" id="sdyn:Mal52_19960"/>
<dbReference type="SMART" id="SM00028">
    <property type="entry name" value="TPR"/>
    <property type="match status" value="5"/>
</dbReference>
<reference evidence="4 5" key="1">
    <citation type="submission" date="2019-02" db="EMBL/GenBank/DDBJ databases">
        <title>Deep-cultivation of Planctomycetes and their phenomic and genomic characterization uncovers novel biology.</title>
        <authorList>
            <person name="Wiegand S."/>
            <person name="Jogler M."/>
            <person name="Boedeker C."/>
            <person name="Pinto D."/>
            <person name="Vollmers J."/>
            <person name="Rivas-Marin E."/>
            <person name="Kohn T."/>
            <person name="Peeters S.H."/>
            <person name="Heuer A."/>
            <person name="Rast P."/>
            <person name="Oberbeckmann S."/>
            <person name="Bunk B."/>
            <person name="Jeske O."/>
            <person name="Meyerdierks A."/>
            <person name="Storesund J.E."/>
            <person name="Kallscheuer N."/>
            <person name="Luecker S."/>
            <person name="Lage O.M."/>
            <person name="Pohl T."/>
            <person name="Merkel B.J."/>
            <person name="Hornburger P."/>
            <person name="Mueller R.-W."/>
            <person name="Bruemmer F."/>
            <person name="Labrenz M."/>
            <person name="Spormann A.M."/>
            <person name="Op den Camp H."/>
            <person name="Overmann J."/>
            <person name="Amann R."/>
            <person name="Jetten M.S.M."/>
            <person name="Mascher T."/>
            <person name="Medema M.H."/>
            <person name="Devos D.P."/>
            <person name="Kaster A.-K."/>
            <person name="Ovreas L."/>
            <person name="Rohde M."/>
            <person name="Galperin M.Y."/>
            <person name="Jogler C."/>
        </authorList>
    </citation>
    <scope>NUCLEOTIDE SEQUENCE [LARGE SCALE GENOMIC DNA]</scope>
    <source>
        <strain evidence="4 5">Mal52</strain>
    </source>
</reference>
<dbReference type="GO" id="GO:0046813">
    <property type="term" value="P:receptor-mediated virion attachment to host cell"/>
    <property type="evidence" value="ECO:0007669"/>
    <property type="project" value="TreeGrafter"/>
</dbReference>
<dbReference type="InterPro" id="IPR050498">
    <property type="entry name" value="Ycf3"/>
</dbReference>
<feature type="repeat" description="TPR" evidence="3">
    <location>
        <begin position="74"/>
        <end position="107"/>
    </location>
</feature>
<protein>
    <submittedName>
        <fullName evidence="4">TPR repeat-containing protein YrrB</fullName>
    </submittedName>
</protein>
<dbReference type="Pfam" id="PF13432">
    <property type="entry name" value="TPR_16"/>
    <property type="match status" value="1"/>
</dbReference>
<evidence type="ECO:0000256" key="1">
    <source>
        <dbReference type="ARBA" id="ARBA00022737"/>
    </source>
</evidence>
<keyword evidence="5" id="KW-1185">Reference proteome</keyword>